<dbReference type="InterPro" id="IPR018044">
    <property type="entry name" value="Peptidase_S11"/>
</dbReference>
<keyword evidence="8" id="KW-0812">Transmembrane</keyword>
<name>A0ABR8YRF7_9CLOT</name>
<comment type="caution">
    <text evidence="11">The sequence shown here is derived from an EMBL/GenBank/DDBJ whole genome shotgun (WGS) entry which is preliminary data.</text>
</comment>
<dbReference type="PRINTS" id="PR00725">
    <property type="entry name" value="DADACBPTASE1"/>
</dbReference>
<feature type="signal peptide" evidence="9">
    <location>
        <begin position="1"/>
        <end position="24"/>
    </location>
</feature>
<evidence type="ECO:0000256" key="4">
    <source>
        <dbReference type="ARBA" id="ARBA00022960"/>
    </source>
</evidence>
<evidence type="ECO:0000256" key="3">
    <source>
        <dbReference type="ARBA" id="ARBA00022801"/>
    </source>
</evidence>
<keyword evidence="4" id="KW-0133">Cell shape</keyword>
<evidence type="ECO:0000256" key="5">
    <source>
        <dbReference type="ARBA" id="ARBA00022984"/>
    </source>
</evidence>
<evidence type="ECO:0000256" key="6">
    <source>
        <dbReference type="ARBA" id="ARBA00023316"/>
    </source>
</evidence>
<evidence type="ECO:0000256" key="9">
    <source>
        <dbReference type="SAM" id="SignalP"/>
    </source>
</evidence>
<evidence type="ECO:0000313" key="12">
    <source>
        <dbReference type="Proteomes" id="UP000627166"/>
    </source>
</evidence>
<gene>
    <name evidence="11" type="ORF">H9637_07145</name>
</gene>
<dbReference type="PANTHER" id="PTHR21581">
    <property type="entry name" value="D-ALANYL-D-ALANINE CARBOXYPEPTIDASE"/>
    <property type="match status" value="1"/>
</dbReference>
<dbReference type="InterPro" id="IPR012338">
    <property type="entry name" value="Beta-lactam/transpept-like"/>
</dbReference>
<dbReference type="PANTHER" id="PTHR21581:SF26">
    <property type="entry name" value="D-ALANYL-D-ALANINE ENDOPEPTIDASE"/>
    <property type="match status" value="1"/>
</dbReference>
<proteinExistence type="inferred from homology"/>
<dbReference type="RefSeq" id="WP_191739795.1">
    <property type="nucleotide sequence ID" value="NZ_JACSQB010000050.1"/>
</dbReference>
<sequence>MKKITKIITSTLIFTSIFSTIAFAKAPEPELIGTSALAVDLETNEIIYAKNIDKKMYPASITKLMTALLLAENKSPEDLLTYPAGAKNEAPYSYGLNVHPVNAGDTFTASNAMDILLLYSGNDIAYMIAENVGGSVNNFVKMMNDKAKELKMTNSHFVTPNGLDDNTTEHLTTAYDLSILLKEIMSNDWTKSVINKKEASVKSTNGPVAKVENRNKLLGVNGNIGGKTGYTEKSGRCLVSVYERDNRKIATVVLNSEYDYPKDTKVFEDMEKLADYSYSAEKSLLLQKDTDLNTVTLKYNAIPLIGPERAIRVPVTIHEDIKYYDTEIKPEINYNVSNLSAWKLNKDKSVGQVSVKIKNSESKYDLYPTISKLDIIKENILIYGIILIVLIALIVLTFYFINKRKNNKRRYIRYY</sequence>
<dbReference type="GO" id="GO:0004180">
    <property type="term" value="F:carboxypeptidase activity"/>
    <property type="evidence" value="ECO:0007669"/>
    <property type="project" value="UniProtKB-KW"/>
</dbReference>
<evidence type="ECO:0000259" key="10">
    <source>
        <dbReference type="Pfam" id="PF00768"/>
    </source>
</evidence>
<evidence type="ECO:0000256" key="8">
    <source>
        <dbReference type="SAM" id="Phobius"/>
    </source>
</evidence>
<feature type="chain" id="PRO_5047249389" evidence="9">
    <location>
        <begin position="25"/>
        <end position="415"/>
    </location>
</feature>
<feature type="transmembrane region" description="Helical" evidence="8">
    <location>
        <begin position="380"/>
        <end position="401"/>
    </location>
</feature>
<keyword evidence="5" id="KW-0573">Peptidoglycan synthesis</keyword>
<evidence type="ECO:0000256" key="1">
    <source>
        <dbReference type="ARBA" id="ARBA00007164"/>
    </source>
</evidence>
<evidence type="ECO:0000256" key="7">
    <source>
        <dbReference type="RuleBase" id="RU004016"/>
    </source>
</evidence>
<reference evidence="11 12" key="1">
    <citation type="submission" date="2020-08" db="EMBL/GenBank/DDBJ databases">
        <title>A Genomic Blueprint of the Chicken Gut Microbiome.</title>
        <authorList>
            <person name="Gilroy R."/>
            <person name="Ravi A."/>
            <person name="Getino M."/>
            <person name="Pursley I."/>
            <person name="Horton D.L."/>
            <person name="Alikhan N.-F."/>
            <person name="Baker D."/>
            <person name="Gharbi K."/>
            <person name="Hall N."/>
            <person name="Watson M."/>
            <person name="Adriaenssens E.M."/>
            <person name="Foster-Nyarko E."/>
            <person name="Jarju S."/>
            <person name="Secka A."/>
            <person name="Antonio M."/>
            <person name="Oren A."/>
            <person name="Chaudhuri R."/>
            <person name="La Ragione R.M."/>
            <person name="Hildebrand F."/>
            <person name="Pallen M.J."/>
        </authorList>
    </citation>
    <scope>NUCLEOTIDE SEQUENCE [LARGE SCALE GENOMIC DNA]</scope>
    <source>
        <strain evidence="11 12">N37</strain>
    </source>
</reference>
<keyword evidence="2 9" id="KW-0732">Signal</keyword>
<keyword evidence="8" id="KW-1133">Transmembrane helix</keyword>
<dbReference type="SUPFAM" id="SSF56601">
    <property type="entry name" value="beta-lactamase/transpeptidase-like"/>
    <property type="match status" value="1"/>
</dbReference>
<dbReference type="Pfam" id="PF00768">
    <property type="entry name" value="Peptidase_S11"/>
    <property type="match status" value="1"/>
</dbReference>
<comment type="similarity">
    <text evidence="1 7">Belongs to the peptidase S11 family.</text>
</comment>
<keyword evidence="11" id="KW-0121">Carboxypeptidase</keyword>
<keyword evidence="8" id="KW-0472">Membrane</keyword>
<evidence type="ECO:0000313" key="11">
    <source>
        <dbReference type="EMBL" id="MBD8046818.1"/>
    </source>
</evidence>
<feature type="domain" description="Peptidase S11 D-alanyl-D-alanine carboxypeptidase A N-terminal" evidence="10">
    <location>
        <begin position="27"/>
        <end position="256"/>
    </location>
</feature>
<keyword evidence="11" id="KW-0645">Protease</keyword>
<dbReference type="Proteomes" id="UP000627166">
    <property type="component" value="Unassembled WGS sequence"/>
</dbReference>
<dbReference type="InterPro" id="IPR001967">
    <property type="entry name" value="Peptidase_S11_N"/>
</dbReference>
<organism evidence="11 12">
    <name type="scientific">Clostridium faecium</name>
    <dbReference type="NCBI Taxonomy" id="2762223"/>
    <lineage>
        <taxon>Bacteria</taxon>
        <taxon>Bacillati</taxon>
        <taxon>Bacillota</taxon>
        <taxon>Clostridia</taxon>
        <taxon>Eubacteriales</taxon>
        <taxon>Clostridiaceae</taxon>
        <taxon>Clostridium</taxon>
    </lineage>
</organism>
<accession>A0ABR8YRF7</accession>
<keyword evidence="3" id="KW-0378">Hydrolase</keyword>
<keyword evidence="12" id="KW-1185">Reference proteome</keyword>
<keyword evidence="6" id="KW-0961">Cell wall biogenesis/degradation</keyword>
<protein>
    <submittedName>
        <fullName evidence="11">D-alanyl-D-alanine carboxypeptidase</fullName>
    </submittedName>
</protein>
<evidence type="ECO:0000256" key="2">
    <source>
        <dbReference type="ARBA" id="ARBA00022729"/>
    </source>
</evidence>
<dbReference type="EMBL" id="JACSQB010000050">
    <property type="protein sequence ID" value="MBD8046818.1"/>
    <property type="molecule type" value="Genomic_DNA"/>
</dbReference>
<dbReference type="Gene3D" id="3.40.710.10">
    <property type="entry name" value="DD-peptidase/beta-lactamase superfamily"/>
    <property type="match status" value="1"/>
</dbReference>